<keyword evidence="2 6" id="KW-0547">Nucleotide-binding</keyword>
<evidence type="ECO:0000256" key="1">
    <source>
        <dbReference type="ARBA" id="ARBA00010638"/>
    </source>
</evidence>
<evidence type="ECO:0000256" key="7">
    <source>
        <dbReference type="RuleBase" id="RU361279"/>
    </source>
</evidence>
<sequence length="195" mass="21887">MSATAAAKRQLRKLMHQRLAPLPTQTLLDQSSLVLAHLTRLPAYQASRHISIYISMPTGELQTHKLLTHALSQGKCVYVPRCRGQSTMDMVRIRDQQELDALERNRWGIPEPGEEKEMVDPRLLDFVVVPGVAFDREGRRCGHGKGYYDRFLAKADGAVACAVCLEEQVVESVPTDAFDRTPDYVIAPEGIIFKK</sequence>
<dbReference type="InterPro" id="IPR024185">
    <property type="entry name" value="FTHF_cligase-like_sf"/>
</dbReference>
<evidence type="ECO:0000256" key="5">
    <source>
        <dbReference type="ARBA" id="ARBA00038966"/>
    </source>
</evidence>
<protein>
    <recommendedName>
        <fullName evidence="5 7">5-formyltetrahydrofolate cyclo-ligase</fullName>
        <ecNumber evidence="5 7">6.3.3.2</ecNumber>
    </recommendedName>
</protein>
<evidence type="ECO:0000256" key="4">
    <source>
        <dbReference type="ARBA" id="ARBA00036539"/>
    </source>
</evidence>
<organism evidence="8 9">
    <name type="scientific">Coemansia erecta</name>
    <dbReference type="NCBI Taxonomy" id="147472"/>
    <lineage>
        <taxon>Eukaryota</taxon>
        <taxon>Fungi</taxon>
        <taxon>Fungi incertae sedis</taxon>
        <taxon>Zoopagomycota</taxon>
        <taxon>Kickxellomycotina</taxon>
        <taxon>Kickxellomycetes</taxon>
        <taxon>Kickxellales</taxon>
        <taxon>Kickxellaceae</taxon>
        <taxon>Coemansia</taxon>
    </lineage>
</organism>
<comment type="catalytic activity">
    <reaction evidence="4 7">
        <text>(6S)-5-formyl-5,6,7,8-tetrahydrofolate + ATP = (6R)-5,10-methenyltetrahydrofolate + ADP + phosphate</text>
        <dbReference type="Rhea" id="RHEA:10488"/>
        <dbReference type="ChEBI" id="CHEBI:30616"/>
        <dbReference type="ChEBI" id="CHEBI:43474"/>
        <dbReference type="ChEBI" id="CHEBI:57455"/>
        <dbReference type="ChEBI" id="CHEBI:57457"/>
        <dbReference type="ChEBI" id="CHEBI:456216"/>
        <dbReference type="EC" id="6.3.3.2"/>
    </reaction>
</comment>
<comment type="cofactor">
    <cofactor evidence="7">
        <name>Mg(2+)</name>
        <dbReference type="ChEBI" id="CHEBI:18420"/>
    </cofactor>
</comment>
<keyword evidence="7" id="KW-0460">Magnesium</keyword>
<dbReference type="GO" id="GO:0046872">
    <property type="term" value="F:metal ion binding"/>
    <property type="evidence" value="ECO:0007669"/>
    <property type="project" value="UniProtKB-KW"/>
</dbReference>
<dbReference type="AlphaFoldDB" id="A0A9W8CQG1"/>
<feature type="binding site" evidence="6">
    <location>
        <begin position="8"/>
        <end position="12"/>
    </location>
    <ligand>
        <name>ATP</name>
        <dbReference type="ChEBI" id="CHEBI:30616"/>
    </ligand>
</feature>
<dbReference type="GO" id="GO:0035999">
    <property type="term" value="P:tetrahydrofolate interconversion"/>
    <property type="evidence" value="ECO:0007669"/>
    <property type="project" value="TreeGrafter"/>
</dbReference>
<comment type="similarity">
    <text evidence="1 7">Belongs to the 5-formyltetrahydrofolate cyclo-ligase family.</text>
</comment>
<proteinExistence type="inferred from homology"/>
<feature type="binding site" evidence="6">
    <location>
        <position position="54"/>
    </location>
    <ligand>
        <name>substrate</name>
    </ligand>
</feature>
<comment type="caution">
    <text evidence="8">The sequence shown here is derived from an EMBL/GenBank/DDBJ whole genome shotgun (WGS) entry which is preliminary data.</text>
</comment>
<keyword evidence="9" id="KW-1185">Reference proteome</keyword>
<dbReference type="PIRSF" id="PIRSF006806">
    <property type="entry name" value="FTHF_cligase"/>
    <property type="match status" value="1"/>
</dbReference>
<dbReference type="GO" id="GO:0030272">
    <property type="term" value="F:5-formyltetrahydrofolate cyclo-ligase activity"/>
    <property type="evidence" value="ECO:0007669"/>
    <property type="project" value="UniProtKB-EC"/>
</dbReference>
<feature type="binding site" evidence="6">
    <location>
        <position position="60"/>
    </location>
    <ligand>
        <name>substrate</name>
    </ligand>
</feature>
<evidence type="ECO:0000256" key="3">
    <source>
        <dbReference type="ARBA" id="ARBA00022840"/>
    </source>
</evidence>
<keyword evidence="3 6" id="KW-0067">ATP-binding</keyword>
<dbReference type="GO" id="GO:0005739">
    <property type="term" value="C:mitochondrion"/>
    <property type="evidence" value="ECO:0007669"/>
    <property type="project" value="TreeGrafter"/>
</dbReference>
<dbReference type="Gene3D" id="3.40.50.10420">
    <property type="entry name" value="NagB/RpiA/CoA transferase-like"/>
    <property type="match status" value="1"/>
</dbReference>
<dbReference type="EMBL" id="JANBOJ010000251">
    <property type="protein sequence ID" value="KAJ1720506.1"/>
    <property type="molecule type" value="Genomic_DNA"/>
</dbReference>
<gene>
    <name evidence="8" type="ORF">LPJ53_004868</name>
</gene>
<dbReference type="InterPro" id="IPR037171">
    <property type="entry name" value="NagB/RpiA_transferase-like"/>
</dbReference>
<dbReference type="PANTHER" id="PTHR23407:SF1">
    <property type="entry name" value="5-FORMYLTETRAHYDROFOLATE CYCLO-LIGASE"/>
    <property type="match status" value="1"/>
</dbReference>
<keyword evidence="7" id="KW-0479">Metal-binding</keyword>
<accession>A0A9W8CQG1</accession>
<reference evidence="8" key="1">
    <citation type="submission" date="2022-07" db="EMBL/GenBank/DDBJ databases">
        <title>Phylogenomic reconstructions and comparative analyses of Kickxellomycotina fungi.</title>
        <authorList>
            <person name="Reynolds N.K."/>
            <person name="Stajich J.E."/>
            <person name="Barry K."/>
            <person name="Grigoriev I.V."/>
            <person name="Crous P."/>
            <person name="Smith M.E."/>
        </authorList>
    </citation>
    <scope>NUCLEOTIDE SEQUENCE</scope>
    <source>
        <strain evidence="8">NBRC 32514</strain>
    </source>
</reference>
<dbReference type="SUPFAM" id="SSF100950">
    <property type="entry name" value="NagB/RpiA/CoA transferase-like"/>
    <property type="match status" value="1"/>
</dbReference>
<name>A0A9W8CQG1_9FUNG</name>
<evidence type="ECO:0000256" key="2">
    <source>
        <dbReference type="ARBA" id="ARBA00022741"/>
    </source>
</evidence>
<dbReference type="EC" id="6.3.3.2" evidence="5 7"/>
<dbReference type="PANTHER" id="PTHR23407">
    <property type="entry name" value="ATPASE INHIBITOR/5-FORMYLTETRAHYDROFOLATE CYCLO-LIGASE"/>
    <property type="match status" value="1"/>
</dbReference>
<evidence type="ECO:0000313" key="9">
    <source>
        <dbReference type="Proteomes" id="UP001149813"/>
    </source>
</evidence>
<evidence type="ECO:0000256" key="6">
    <source>
        <dbReference type="PIRSR" id="PIRSR006806-1"/>
    </source>
</evidence>
<dbReference type="GO" id="GO:0009396">
    <property type="term" value="P:folic acid-containing compound biosynthetic process"/>
    <property type="evidence" value="ECO:0007669"/>
    <property type="project" value="TreeGrafter"/>
</dbReference>
<dbReference type="OrthoDB" id="2015992at2759"/>
<evidence type="ECO:0000313" key="8">
    <source>
        <dbReference type="EMBL" id="KAJ1720506.1"/>
    </source>
</evidence>
<dbReference type="Proteomes" id="UP001149813">
    <property type="component" value="Unassembled WGS sequence"/>
</dbReference>
<dbReference type="InterPro" id="IPR002698">
    <property type="entry name" value="FTHF_cligase"/>
</dbReference>
<feature type="binding site" evidence="6">
    <location>
        <begin position="140"/>
        <end position="148"/>
    </location>
    <ligand>
        <name>ATP</name>
        <dbReference type="ChEBI" id="CHEBI:30616"/>
    </ligand>
</feature>
<dbReference type="GO" id="GO:0005524">
    <property type="term" value="F:ATP binding"/>
    <property type="evidence" value="ECO:0007669"/>
    <property type="project" value="UniProtKB-KW"/>
</dbReference>
<dbReference type="Pfam" id="PF01812">
    <property type="entry name" value="5-FTHF_cyc-lig"/>
    <property type="match status" value="1"/>
</dbReference>
<dbReference type="NCBIfam" id="TIGR02727">
    <property type="entry name" value="MTHFS_bact"/>
    <property type="match status" value="1"/>
</dbReference>